<dbReference type="GO" id="GO:0005737">
    <property type="term" value="C:cytoplasm"/>
    <property type="evidence" value="ECO:0007669"/>
    <property type="project" value="TreeGrafter"/>
</dbReference>
<dbReference type="InterPro" id="IPR011041">
    <property type="entry name" value="Quinoprot_gluc/sorb_DH_b-prop"/>
</dbReference>
<dbReference type="PANTHER" id="PTHR12874">
    <property type="entry name" value="F-BOX ONLY PROTEIN 48-RELATED"/>
    <property type="match status" value="1"/>
</dbReference>
<accession>A0A550CZ00</accession>
<reference evidence="3 4" key="1">
    <citation type="journal article" date="2019" name="New Phytol.">
        <title>Comparative genomics reveals unique wood-decay strategies and fruiting body development in the Schizophyllaceae.</title>
        <authorList>
            <person name="Almasi E."/>
            <person name="Sahu N."/>
            <person name="Krizsan K."/>
            <person name="Balint B."/>
            <person name="Kovacs G.M."/>
            <person name="Kiss B."/>
            <person name="Cseklye J."/>
            <person name="Drula E."/>
            <person name="Henrissat B."/>
            <person name="Nagy I."/>
            <person name="Chovatia M."/>
            <person name="Adam C."/>
            <person name="LaButti K."/>
            <person name="Lipzen A."/>
            <person name="Riley R."/>
            <person name="Grigoriev I.V."/>
            <person name="Nagy L.G."/>
        </authorList>
    </citation>
    <scope>NUCLEOTIDE SEQUENCE [LARGE SCALE GENOMIC DNA]</scope>
    <source>
        <strain evidence="3 4">NL-1724</strain>
    </source>
</reference>
<gene>
    <name evidence="3" type="ORF">BD626DRAFT_476051</name>
</gene>
<evidence type="ECO:0000313" key="3">
    <source>
        <dbReference type="EMBL" id="TRM70016.1"/>
    </source>
</evidence>
<dbReference type="OrthoDB" id="3219396at2759"/>
<evidence type="ECO:0000256" key="1">
    <source>
        <dbReference type="SAM" id="MobiDB-lite"/>
    </source>
</evidence>
<dbReference type="InterPro" id="IPR036047">
    <property type="entry name" value="F-box-like_dom_sf"/>
</dbReference>
<feature type="region of interest" description="Disordered" evidence="1">
    <location>
        <begin position="344"/>
        <end position="368"/>
    </location>
</feature>
<dbReference type="AlphaFoldDB" id="A0A550CZ00"/>
<proteinExistence type="predicted"/>
<comment type="caution">
    <text evidence="3">The sequence shown here is derived from an EMBL/GenBank/DDBJ whole genome shotgun (WGS) entry which is preliminary data.</text>
</comment>
<dbReference type="InterPro" id="IPR001810">
    <property type="entry name" value="F-box_dom"/>
</dbReference>
<dbReference type="Gene3D" id="1.20.1280.50">
    <property type="match status" value="1"/>
</dbReference>
<evidence type="ECO:0000259" key="2">
    <source>
        <dbReference type="Pfam" id="PF12937"/>
    </source>
</evidence>
<dbReference type="Proteomes" id="UP000320762">
    <property type="component" value="Unassembled WGS sequence"/>
</dbReference>
<dbReference type="SUPFAM" id="SSF81383">
    <property type="entry name" value="F-box domain"/>
    <property type="match status" value="1"/>
</dbReference>
<dbReference type="STRING" id="97359.A0A550CZ00"/>
<dbReference type="PANTHER" id="PTHR12874:SF9">
    <property type="entry name" value="F-BOX ONLY PROTEIN 48"/>
    <property type="match status" value="1"/>
</dbReference>
<dbReference type="EMBL" id="VDMD01000001">
    <property type="protein sequence ID" value="TRM70016.1"/>
    <property type="molecule type" value="Genomic_DNA"/>
</dbReference>
<feature type="region of interest" description="Disordered" evidence="1">
    <location>
        <begin position="498"/>
        <end position="528"/>
    </location>
</feature>
<feature type="compositionally biased region" description="Pro residues" evidence="1">
    <location>
        <begin position="515"/>
        <end position="524"/>
    </location>
</feature>
<feature type="domain" description="F-box" evidence="2">
    <location>
        <begin position="39"/>
        <end position="80"/>
    </location>
</feature>
<dbReference type="GO" id="GO:0019005">
    <property type="term" value="C:SCF ubiquitin ligase complex"/>
    <property type="evidence" value="ECO:0007669"/>
    <property type="project" value="TreeGrafter"/>
</dbReference>
<organism evidence="3 4">
    <name type="scientific">Schizophyllum amplum</name>
    <dbReference type="NCBI Taxonomy" id="97359"/>
    <lineage>
        <taxon>Eukaryota</taxon>
        <taxon>Fungi</taxon>
        <taxon>Dikarya</taxon>
        <taxon>Basidiomycota</taxon>
        <taxon>Agaricomycotina</taxon>
        <taxon>Agaricomycetes</taxon>
        <taxon>Agaricomycetidae</taxon>
        <taxon>Agaricales</taxon>
        <taxon>Schizophyllaceae</taxon>
        <taxon>Schizophyllum</taxon>
    </lineage>
</organism>
<sequence>MGKHTLSPAPLPPRKRAQVAAHQTPKSSPALTFDTALYDELILLCFSFLSYTDLCLSQSTSRNWARLSADNHLWKGLYLRTFGRARLRGTRGFIGRTDGREVRPLPGRAVRGGGGEGKHADYRDWKWMFRISANWKSGRCVAERLPHAFSPQPEASLVAHDAAVLAARPRARTHILLAGALTITASALPSTPPTIRLQSPTAHHTILCPPNRNSVPHAPHAPSDASAAITALAMDQSPPVAGHIRIAAFLSTGEFRVYTIDPAHLQAAQCSISYTPLRGARRVQQAAYHHPLLTTLSTSFDLFIYDLSSTPVRRVETLQSFTSYPPSAMVLSAVLANPSKPAAASAEATPSSQPSRATPARTGALGASSSHTANWASDALSEDGHAPTSPTAYKLVLSFAVPVFPSHWSLGTTEIMISGSHAPTSVSRTVLPSAASLLHADSFRAPPPFTITSTRSARALDVPQGFVDDTKLRSMRAQWSRRVVAVADTATDGRWVVLAGGEPPPPDISSSIPDPSSPSSPPSSPSAYLASPPVQLYRLSLPSSPSAPAKLTFVRHLYGAEGALSALSLADGRCVALGANGRVWVWDIEGGSEGVEVGVGEDVGGVDDELAVGVKGTVAFDERTIVTGSAAGVVVRRFDV</sequence>
<dbReference type="SUPFAM" id="SSF50952">
    <property type="entry name" value="Soluble quinoprotein glucose dehydrogenase"/>
    <property type="match status" value="1"/>
</dbReference>
<protein>
    <recommendedName>
        <fullName evidence="2">F-box domain-containing protein</fullName>
    </recommendedName>
</protein>
<feature type="region of interest" description="Disordered" evidence="1">
    <location>
        <begin position="1"/>
        <end position="25"/>
    </location>
</feature>
<evidence type="ECO:0000313" key="4">
    <source>
        <dbReference type="Proteomes" id="UP000320762"/>
    </source>
</evidence>
<dbReference type="Pfam" id="PF12937">
    <property type="entry name" value="F-box-like"/>
    <property type="match status" value="1"/>
</dbReference>
<dbReference type="GO" id="GO:0031146">
    <property type="term" value="P:SCF-dependent proteasomal ubiquitin-dependent protein catabolic process"/>
    <property type="evidence" value="ECO:0007669"/>
    <property type="project" value="TreeGrafter"/>
</dbReference>
<feature type="compositionally biased region" description="Low complexity" evidence="1">
    <location>
        <begin position="344"/>
        <end position="355"/>
    </location>
</feature>
<keyword evidence="4" id="KW-1185">Reference proteome</keyword>
<name>A0A550CZ00_9AGAR</name>